<name>A0AAV5UWC8_9BILA</name>
<dbReference type="InterPro" id="IPR019421">
    <property type="entry name" value="7TM_GPCR_serpentine_rcpt_Srd"/>
</dbReference>
<evidence type="ECO:0000256" key="6">
    <source>
        <dbReference type="SAM" id="Phobius"/>
    </source>
</evidence>
<dbReference type="EMBL" id="BTSY01000001">
    <property type="protein sequence ID" value="GMT11572.1"/>
    <property type="molecule type" value="Genomic_DNA"/>
</dbReference>
<keyword evidence="4 6" id="KW-1133">Transmembrane helix</keyword>
<feature type="transmembrane region" description="Helical" evidence="6">
    <location>
        <begin position="72"/>
        <end position="89"/>
    </location>
</feature>
<accession>A0AAV5UWC8</accession>
<sequence length="93" mass="10555">LLCFFLRNSMEMRNYALLIFTSAVCDCVGLMALTASMPRSVILEGSCVMEFHGFCSTIGVRSCWFCHAVQEYIFIITSLLLCFSFAYRLQALK</sequence>
<feature type="non-terminal residue" evidence="7">
    <location>
        <position position="93"/>
    </location>
</feature>
<dbReference type="AlphaFoldDB" id="A0AAV5UWC8"/>
<dbReference type="InterPro" id="IPR050920">
    <property type="entry name" value="Nematode_rcpt-like_delta"/>
</dbReference>
<evidence type="ECO:0000313" key="8">
    <source>
        <dbReference type="Proteomes" id="UP001432322"/>
    </source>
</evidence>
<dbReference type="Pfam" id="PF10317">
    <property type="entry name" value="7TM_GPCR_Srd"/>
    <property type="match status" value="1"/>
</dbReference>
<dbReference type="GO" id="GO:0016020">
    <property type="term" value="C:membrane"/>
    <property type="evidence" value="ECO:0007669"/>
    <property type="project" value="UniProtKB-SubCell"/>
</dbReference>
<feature type="transmembrane region" description="Helical" evidence="6">
    <location>
        <begin position="15"/>
        <end position="35"/>
    </location>
</feature>
<feature type="non-terminal residue" evidence="7">
    <location>
        <position position="1"/>
    </location>
</feature>
<evidence type="ECO:0000256" key="2">
    <source>
        <dbReference type="ARBA" id="ARBA00009166"/>
    </source>
</evidence>
<keyword evidence="8" id="KW-1185">Reference proteome</keyword>
<reference evidence="7" key="1">
    <citation type="submission" date="2023-10" db="EMBL/GenBank/DDBJ databases">
        <title>Genome assembly of Pristionchus species.</title>
        <authorList>
            <person name="Yoshida K."/>
            <person name="Sommer R.J."/>
        </authorList>
    </citation>
    <scope>NUCLEOTIDE SEQUENCE</scope>
    <source>
        <strain evidence="7">RS5133</strain>
    </source>
</reference>
<evidence type="ECO:0000256" key="1">
    <source>
        <dbReference type="ARBA" id="ARBA00004141"/>
    </source>
</evidence>
<comment type="subcellular location">
    <subcellularLocation>
        <location evidence="1">Membrane</location>
        <topology evidence="1">Multi-pass membrane protein</topology>
    </subcellularLocation>
</comment>
<keyword evidence="5 6" id="KW-0472">Membrane</keyword>
<comment type="caution">
    <text evidence="7">The sequence shown here is derived from an EMBL/GenBank/DDBJ whole genome shotgun (WGS) entry which is preliminary data.</text>
</comment>
<evidence type="ECO:0000256" key="3">
    <source>
        <dbReference type="ARBA" id="ARBA00022692"/>
    </source>
</evidence>
<evidence type="ECO:0000256" key="4">
    <source>
        <dbReference type="ARBA" id="ARBA00022989"/>
    </source>
</evidence>
<evidence type="ECO:0000313" key="7">
    <source>
        <dbReference type="EMBL" id="GMT11572.1"/>
    </source>
</evidence>
<gene>
    <name evidence="7" type="ORF">PFISCL1PPCAC_2869</name>
</gene>
<protein>
    <recommendedName>
        <fullName evidence="9">Olfactory receptor</fullName>
    </recommendedName>
</protein>
<evidence type="ECO:0008006" key="9">
    <source>
        <dbReference type="Google" id="ProtNLM"/>
    </source>
</evidence>
<evidence type="ECO:0000256" key="5">
    <source>
        <dbReference type="ARBA" id="ARBA00023136"/>
    </source>
</evidence>
<dbReference type="PANTHER" id="PTHR22945">
    <property type="entry name" value="SERPENTINE RECEPTOR, CLASS D DELTA"/>
    <property type="match status" value="1"/>
</dbReference>
<comment type="similarity">
    <text evidence="2">Belongs to the nematode receptor-like protein srd family.</text>
</comment>
<dbReference type="PANTHER" id="PTHR22945:SF40">
    <property type="entry name" value="SERPENTINE RECEPTOR, CLASS D (DELTA)-RELATED"/>
    <property type="match status" value="1"/>
</dbReference>
<proteinExistence type="inferred from homology"/>
<keyword evidence="3 6" id="KW-0812">Transmembrane</keyword>
<organism evidence="7 8">
    <name type="scientific">Pristionchus fissidentatus</name>
    <dbReference type="NCBI Taxonomy" id="1538716"/>
    <lineage>
        <taxon>Eukaryota</taxon>
        <taxon>Metazoa</taxon>
        <taxon>Ecdysozoa</taxon>
        <taxon>Nematoda</taxon>
        <taxon>Chromadorea</taxon>
        <taxon>Rhabditida</taxon>
        <taxon>Rhabditina</taxon>
        <taxon>Diplogasteromorpha</taxon>
        <taxon>Diplogasteroidea</taxon>
        <taxon>Neodiplogasteridae</taxon>
        <taxon>Pristionchus</taxon>
    </lineage>
</organism>
<dbReference type="Proteomes" id="UP001432322">
    <property type="component" value="Unassembled WGS sequence"/>
</dbReference>